<comment type="catalytic activity">
    <reaction evidence="1">
        <text>ATP + protein L-histidine = ADP + protein N-phospho-L-histidine.</text>
        <dbReference type="EC" id="2.7.13.3"/>
    </reaction>
</comment>
<keyword evidence="3" id="KW-0597">Phosphoprotein</keyword>
<dbReference type="GO" id="GO:0016036">
    <property type="term" value="P:cellular response to phosphate starvation"/>
    <property type="evidence" value="ECO:0007669"/>
    <property type="project" value="TreeGrafter"/>
</dbReference>
<evidence type="ECO:0000256" key="7">
    <source>
        <dbReference type="ARBA" id="ARBA00039401"/>
    </source>
</evidence>
<dbReference type="SUPFAM" id="SSF55874">
    <property type="entry name" value="ATPase domain of HSP90 chaperone/DNA topoisomerase II/histidine kinase"/>
    <property type="match status" value="1"/>
</dbReference>
<dbReference type="EMBL" id="CNFT01000294">
    <property type="protein sequence ID" value="CKR49627.1"/>
    <property type="molecule type" value="Genomic_DNA"/>
</dbReference>
<proteinExistence type="predicted"/>
<dbReference type="PANTHER" id="PTHR45453:SF1">
    <property type="entry name" value="PHOSPHATE REGULON SENSOR PROTEIN PHOR"/>
    <property type="match status" value="1"/>
</dbReference>
<keyword evidence="4 8" id="KW-0808">Transferase</keyword>
<organism evidence="8 9">
    <name type="scientific">Mycobacterium tuberculosis</name>
    <dbReference type="NCBI Taxonomy" id="1773"/>
    <lineage>
        <taxon>Bacteria</taxon>
        <taxon>Bacillati</taxon>
        <taxon>Actinomycetota</taxon>
        <taxon>Actinomycetes</taxon>
        <taxon>Mycobacteriales</taxon>
        <taxon>Mycobacteriaceae</taxon>
        <taxon>Mycobacterium</taxon>
        <taxon>Mycobacterium tuberculosis complex</taxon>
    </lineage>
</organism>
<dbReference type="InterPro" id="IPR005467">
    <property type="entry name" value="His_kinase_dom"/>
</dbReference>
<dbReference type="Gene3D" id="3.30.565.10">
    <property type="entry name" value="Histidine kinase-like ATPase, C-terminal domain"/>
    <property type="match status" value="1"/>
</dbReference>
<dbReference type="EC" id="2.7.13.3" evidence="2"/>
<dbReference type="GO" id="GO:0004721">
    <property type="term" value="F:phosphoprotein phosphatase activity"/>
    <property type="evidence" value="ECO:0007669"/>
    <property type="project" value="TreeGrafter"/>
</dbReference>
<dbReference type="InterPro" id="IPR050351">
    <property type="entry name" value="BphY/WalK/GraS-like"/>
</dbReference>
<keyword evidence="5 8" id="KW-0418">Kinase</keyword>
<evidence type="ECO:0000313" key="8">
    <source>
        <dbReference type="EMBL" id="CKR49627.1"/>
    </source>
</evidence>
<dbReference type="GO" id="GO:0005886">
    <property type="term" value="C:plasma membrane"/>
    <property type="evidence" value="ECO:0007669"/>
    <property type="project" value="TreeGrafter"/>
</dbReference>
<dbReference type="PRINTS" id="PR00344">
    <property type="entry name" value="BCTRLSENSOR"/>
</dbReference>
<dbReference type="Pfam" id="PF02518">
    <property type="entry name" value="HATPase_c"/>
    <property type="match status" value="1"/>
</dbReference>
<evidence type="ECO:0000313" key="9">
    <source>
        <dbReference type="Proteomes" id="UP000050164"/>
    </source>
</evidence>
<evidence type="ECO:0000256" key="1">
    <source>
        <dbReference type="ARBA" id="ARBA00000085"/>
    </source>
</evidence>
<evidence type="ECO:0000256" key="4">
    <source>
        <dbReference type="ARBA" id="ARBA00022679"/>
    </source>
</evidence>
<protein>
    <recommendedName>
        <fullName evidence="7">Sensor-like histidine kinase SenX3</fullName>
        <ecNumber evidence="2">2.7.13.3</ecNumber>
    </recommendedName>
</protein>
<accession>A0A655FTW7</accession>
<dbReference type="InterPro" id="IPR003594">
    <property type="entry name" value="HATPase_dom"/>
</dbReference>
<evidence type="ECO:0000256" key="5">
    <source>
        <dbReference type="ARBA" id="ARBA00022777"/>
    </source>
</evidence>
<dbReference type="PROSITE" id="PS50109">
    <property type="entry name" value="HIS_KIN"/>
    <property type="match status" value="1"/>
</dbReference>
<name>A0A655FTW7_MYCTX</name>
<dbReference type="AlphaFoldDB" id="A0A655FTW7"/>
<evidence type="ECO:0000256" key="3">
    <source>
        <dbReference type="ARBA" id="ARBA00022553"/>
    </source>
</evidence>
<reference evidence="8 9" key="1">
    <citation type="submission" date="2015-03" db="EMBL/GenBank/DDBJ databases">
        <authorList>
            <consortium name="Pathogen Informatics"/>
        </authorList>
    </citation>
    <scope>NUCLEOTIDE SEQUENCE [LARGE SCALE GENOMIC DNA]</scope>
    <source>
        <strain evidence="8 9">Bir 185</strain>
    </source>
</reference>
<dbReference type="SMART" id="SM00387">
    <property type="entry name" value="HATPase_c"/>
    <property type="match status" value="1"/>
</dbReference>
<dbReference type="InterPro" id="IPR036890">
    <property type="entry name" value="HATPase_C_sf"/>
</dbReference>
<dbReference type="Proteomes" id="UP000050164">
    <property type="component" value="Unassembled WGS sequence"/>
</dbReference>
<dbReference type="GO" id="GO:0000155">
    <property type="term" value="F:phosphorelay sensor kinase activity"/>
    <property type="evidence" value="ECO:0007669"/>
    <property type="project" value="TreeGrafter"/>
</dbReference>
<dbReference type="InterPro" id="IPR004358">
    <property type="entry name" value="Sig_transdc_His_kin-like_C"/>
</dbReference>
<dbReference type="PANTHER" id="PTHR45453">
    <property type="entry name" value="PHOSPHATE REGULON SENSOR PROTEIN PHOR"/>
    <property type="match status" value="1"/>
</dbReference>
<keyword evidence="6" id="KW-0902">Two-component regulatory system</keyword>
<evidence type="ECO:0000256" key="2">
    <source>
        <dbReference type="ARBA" id="ARBA00012438"/>
    </source>
</evidence>
<dbReference type="FunFam" id="3.30.565.10:FF:000045">
    <property type="entry name" value="Two-component sensor histidine kinase"/>
    <property type="match status" value="1"/>
</dbReference>
<evidence type="ECO:0000256" key="6">
    <source>
        <dbReference type="ARBA" id="ARBA00023012"/>
    </source>
</evidence>
<gene>
    <name evidence="8" type="primary">senX</name>
    <name evidence="8" type="ORF">ERS027659_01554</name>
</gene>
<sequence>MVAELIELSRLQGAERLPNMTDVDVDTIVSEAISRHKVAADNADIEVRTDAPSNLRVLGDQTLLVTALANLVSNAIAYSPRGSLVSISRRRRGANIEIAVTDRGIGIAPEDQERVFERFFRGDKARSRATGGSGLGLAIVKHVAANHDGTIRVWSKPGTGSTFTLALPALIEAYHDDERPEQAREPELRSNRSQREEELSR</sequence>